<evidence type="ECO:0000313" key="4">
    <source>
        <dbReference type="Proteomes" id="UP001061862"/>
    </source>
</evidence>
<reference evidence="3 4" key="1">
    <citation type="submission" date="2022-09" db="EMBL/GenBank/DDBJ databases">
        <title>Interaction between co-microsymbionts with complementary sets of symbiotic genes in legume-rhizobium systems.</title>
        <authorList>
            <person name="Safronova V."/>
            <person name="Sazanova A."/>
            <person name="Afonin A."/>
            <person name="Chirak E."/>
        </authorList>
    </citation>
    <scope>NUCLEOTIDE SEQUENCE [LARGE SCALE GENOMIC DNA]</scope>
    <source>
        <strain evidence="3 4">A18/4-1</strain>
        <plasmid evidence="3 4">p_unnamed1</plasmid>
    </source>
</reference>
<accession>A0ABY6C7Q2</accession>
<dbReference type="PANTHER" id="PTHR43249">
    <property type="entry name" value="UDP-N-ACETYL-2-AMINO-2-DEOXY-D-GLUCURONATE OXIDASE"/>
    <property type="match status" value="1"/>
</dbReference>
<sequence>MTTGLRWALIGASTIARERIVAAIRAAGGNIVAVQSGNLERAEAFAADFALPLATQHLAKAVANADAVYISSTNAQHCAQTLQALDTGCHVLCEKPIAIDLADARRMIAAAGAAGRILAVNHHLRHNAVHRKIRDCIVSGQIGTPRAVIISNAGWLPGHLRGWRLSGPGAGIVLDKTVHDIDLLRFLLASDPRSVSAAFSGPNGEPPHAIMGILDFGPTLSAQFHDDFDAPFGQTRLEVIGDAGRLIAEDCLSGRPAGSLTLHDQSGPHILSIAHHDPYAALIDNFQQAARNGAPIAASGRDGAIALATALAAIQSATTGSRTQIENLP</sequence>
<dbReference type="InterPro" id="IPR000683">
    <property type="entry name" value="Gfo/Idh/MocA-like_OxRdtase_N"/>
</dbReference>
<dbReference type="RefSeq" id="WP_262165860.1">
    <property type="nucleotide sequence ID" value="NZ_CP104964.1"/>
</dbReference>
<feature type="domain" description="GFO/IDH/MocA-like oxidoreductase" evidence="2">
    <location>
        <begin position="130"/>
        <end position="246"/>
    </location>
</feature>
<dbReference type="EMBL" id="CP104964">
    <property type="protein sequence ID" value="UXN68162.1"/>
    <property type="molecule type" value="Genomic_DNA"/>
</dbReference>
<dbReference type="Pfam" id="PF22725">
    <property type="entry name" value="GFO_IDH_MocA_C3"/>
    <property type="match status" value="1"/>
</dbReference>
<evidence type="ECO:0000313" key="3">
    <source>
        <dbReference type="EMBL" id="UXN68162.1"/>
    </source>
</evidence>
<organism evidence="3 4">
    <name type="scientific">Devosia neptuniae</name>
    <dbReference type="NCBI Taxonomy" id="191302"/>
    <lineage>
        <taxon>Bacteria</taxon>
        <taxon>Pseudomonadati</taxon>
        <taxon>Pseudomonadota</taxon>
        <taxon>Alphaproteobacteria</taxon>
        <taxon>Hyphomicrobiales</taxon>
        <taxon>Devosiaceae</taxon>
        <taxon>Devosia</taxon>
    </lineage>
</organism>
<dbReference type="InterPro" id="IPR052515">
    <property type="entry name" value="Gfo/Idh/MocA_Oxidoreductase"/>
</dbReference>
<geneLocation type="plasmid" evidence="3 4">
    <name>p_unnamed1</name>
</geneLocation>
<evidence type="ECO:0000259" key="2">
    <source>
        <dbReference type="Pfam" id="PF22725"/>
    </source>
</evidence>
<keyword evidence="4" id="KW-1185">Reference proteome</keyword>
<dbReference type="Gene3D" id="3.40.50.720">
    <property type="entry name" value="NAD(P)-binding Rossmann-like Domain"/>
    <property type="match status" value="1"/>
</dbReference>
<dbReference type="InterPro" id="IPR036291">
    <property type="entry name" value="NAD(P)-bd_dom_sf"/>
</dbReference>
<protein>
    <submittedName>
        <fullName evidence="3">Gfo/Idh/MocA family oxidoreductase</fullName>
    </submittedName>
</protein>
<evidence type="ECO:0000259" key="1">
    <source>
        <dbReference type="Pfam" id="PF01408"/>
    </source>
</evidence>
<dbReference type="Gene3D" id="3.30.360.10">
    <property type="entry name" value="Dihydrodipicolinate Reductase, domain 2"/>
    <property type="match status" value="1"/>
</dbReference>
<dbReference type="PANTHER" id="PTHR43249:SF1">
    <property type="entry name" value="D-GLUCOSIDE 3-DEHYDROGENASE"/>
    <property type="match status" value="1"/>
</dbReference>
<dbReference type="Pfam" id="PF01408">
    <property type="entry name" value="GFO_IDH_MocA"/>
    <property type="match status" value="1"/>
</dbReference>
<gene>
    <name evidence="3" type="ORF">N8A98_01225</name>
</gene>
<dbReference type="Proteomes" id="UP001061862">
    <property type="component" value="Plasmid p_unnamed1"/>
</dbReference>
<keyword evidence="3" id="KW-0614">Plasmid</keyword>
<name>A0ABY6C7Q2_9HYPH</name>
<proteinExistence type="predicted"/>
<feature type="domain" description="Gfo/Idh/MocA-like oxidoreductase N-terminal" evidence="1">
    <location>
        <begin position="5"/>
        <end position="122"/>
    </location>
</feature>
<dbReference type="SUPFAM" id="SSF51735">
    <property type="entry name" value="NAD(P)-binding Rossmann-fold domains"/>
    <property type="match status" value="1"/>
</dbReference>
<dbReference type="InterPro" id="IPR055170">
    <property type="entry name" value="GFO_IDH_MocA-like_dom"/>
</dbReference>
<dbReference type="SUPFAM" id="SSF55347">
    <property type="entry name" value="Glyceraldehyde-3-phosphate dehydrogenase-like, C-terminal domain"/>
    <property type="match status" value="1"/>
</dbReference>